<proteinExistence type="predicted"/>
<keyword evidence="1" id="KW-0812">Transmembrane</keyword>
<reference evidence="2 3" key="1">
    <citation type="journal article" date="2012" name="Science">
        <title>The Paleozoic origin of enzymatic lignin decomposition reconstructed from 31 fungal genomes.</title>
        <authorList>
            <person name="Floudas D."/>
            <person name="Binder M."/>
            <person name="Riley R."/>
            <person name="Barry K."/>
            <person name="Blanchette R.A."/>
            <person name="Henrissat B."/>
            <person name="Martinez A.T."/>
            <person name="Otillar R."/>
            <person name="Spatafora J.W."/>
            <person name="Yadav J.S."/>
            <person name="Aerts A."/>
            <person name="Benoit I."/>
            <person name="Boyd A."/>
            <person name="Carlson A."/>
            <person name="Copeland A."/>
            <person name="Coutinho P.M."/>
            <person name="de Vries R.P."/>
            <person name="Ferreira P."/>
            <person name="Findley K."/>
            <person name="Foster B."/>
            <person name="Gaskell J."/>
            <person name="Glotzer D."/>
            <person name="Gorecki P."/>
            <person name="Heitman J."/>
            <person name="Hesse C."/>
            <person name="Hori C."/>
            <person name="Igarashi K."/>
            <person name="Jurgens J.A."/>
            <person name="Kallen N."/>
            <person name="Kersten P."/>
            <person name="Kohler A."/>
            <person name="Kuees U."/>
            <person name="Kumar T.K.A."/>
            <person name="Kuo A."/>
            <person name="LaButti K."/>
            <person name="Larrondo L.F."/>
            <person name="Lindquist E."/>
            <person name="Ling A."/>
            <person name="Lombard V."/>
            <person name="Lucas S."/>
            <person name="Lundell T."/>
            <person name="Martin R."/>
            <person name="McLaughlin D.J."/>
            <person name="Morgenstern I."/>
            <person name="Morin E."/>
            <person name="Murat C."/>
            <person name="Nagy L.G."/>
            <person name="Nolan M."/>
            <person name="Ohm R.A."/>
            <person name="Patyshakuliyeva A."/>
            <person name="Rokas A."/>
            <person name="Ruiz-Duenas F.J."/>
            <person name="Sabat G."/>
            <person name="Salamov A."/>
            <person name="Samejima M."/>
            <person name="Schmutz J."/>
            <person name="Slot J.C."/>
            <person name="St John F."/>
            <person name="Stenlid J."/>
            <person name="Sun H."/>
            <person name="Sun S."/>
            <person name="Syed K."/>
            <person name="Tsang A."/>
            <person name="Wiebenga A."/>
            <person name="Young D."/>
            <person name="Pisabarro A."/>
            <person name="Eastwood D.C."/>
            <person name="Martin F."/>
            <person name="Cullen D."/>
            <person name="Grigoriev I.V."/>
            <person name="Hibbett D.S."/>
        </authorList>
    </citation>
    <scope>NUCLEOTIDE SEQUENCE</scope>
    <source>
        <strain evidence="3">FP-58527</strain>
    </source>
</reference>
<dbReference type="InParanoid" id="S8FBT9"/>
<sequence length="194" mass="21518">MAAPDLHFDDTIGCFFAGTIFATLLYGCTCGQGLYYLSEYPDDRRMIKALVLTLWGLDTATTVTDSMLMWDYVVRGHQTTAALATMPSLVQSLQVILYASSSTKVFYWALFYFPGCKVDVNSTFAMLNARHHIRQGGVTCFSTGFELHAYPVDVAPERGSLEGSILPEFSEHSVTPSEARIDCKVTTEIVRQID</sequence>
<dbReference type="HOGENOM" id="CLU_1402467_0_0_1"/>
<evidence type="ECO:0000256" key="1">
    <source>
        <dbReference type="SAM" id="Phobius"/>
    </source>
</evidence>
<keyword evidence="1" id="KW-0472">Membrane</keyword>
<evidence type="ECO:0000313" key="2">
    <source>
        <dbReference type="EMBL" id="EPS99065.1"/>
    </source>
</evidence>
<evidence type="ECO:0000313" key="3">
    <source>
        <dbReference type="Proteomes" id="UP000015241"/>
    </source>
</evidence>
<accession>S8FBT9</accession>
<dbReference type="PANTHER" id="PTHR40465">
    <property type="entry name" value="CHROMOSOME 1, WHOLE GENOME SHOTGUN SEQUENCE"/>
    <property type="match status" value="1"/>
</dbReference>
<keyword evidence="1" id="KW-1133">Transmembrane helix</keyword>
<dbReference type="STRING" id="743788.S8FBT9"/>
<name>S8FBT9_FOMSC</name>
<organism evidence="2 3">
    <name type="scientific">Fomitopsis schrenkii</name>
    <name type="common">Brown rot fungus</name>
    <dbReference type="NCBI Taxonomy" id="2126942"/>
    <lineage>
        <taxon>Eukaryota</taxon>
        <taxon>Fungi</taxon>
        <taxon>Dikarya</taxon>
        <taxon>Basidiomycota</taxon>
        <taxon>Agaricomycotina</taxon>
        <taxon>Agaricomycetes</taxon>
        <taxon>Polyporales</taxon>
        <taxon>Fomitopsis</taxon>
    </lineage>
</organism>
<feature type="transmembrane region" description="Helical" evidence="1">
    <location>
        <begin position="15"/>
        <end position="37"/>
    </location>
</feature>
<dbReference type="AlphaFoldDB" id="S8FBT9"/>
<dbReference type="PANTHER" id="PTHR40465:SF1">
    <property type="entry name" value="DUF6534 DOMAIN-CONTAINING PROTEIN"/>
    <property type="match status" value="1"/>
</dbReference>
<protein>
    <submittedName>
        <fullName evidence="2">Uncharacterized protein</fullName>
    </submittedName>
</protein>
<dbReference type="EMBL" id="KE504159">
    <property type="protein sequence ID" value="EPS99065.1"/>
    <property type="molecule type" value="Genomic_DNA"/>
</dbReference>
<gene>
    <name evidence="2" type="ORF">FOMPIDRAFT_84831</name>
</gene>
<dbReference type="OrthoDB" id="2679808at2759"/>
<keyword evidence="3" id="KW-1185">Reference proteome</keyword>
<dbReference type="Proteomes" id="UP000015241">
    <property type="component" value="Unassembled WGS sequence"/>
</dbReference>